<accession>A0A9P0HTM4</accession>
<keyword evidence="3" id="KW-1185">Reference proteome</keyword>
<name>A0A9P0HTM4_NEZVI</name>
<gene>
    <name evidence="2" type="ORF">NEZAVI_LOCUS15430</name>
</gene>
<protein>
    <submittedName>
        <fullName evidence="2">Uncharacterized protein</fullName>
    </submittedName>
</protein>
<organism evidence="2 3">
    <name type="scientific">Nezara viridula</name>
    <name type="common">Southern green stink bug</name>
    <name type="synonym">Cimex viridulus</name>
    <dbReference type="NCBI Taxonomy" id="85310"/>
    <lineage>
        <taxon>Eukaryota</taxon>
        <taxon>Metazoa</taxon>
        <taxon>Ecdysozoa</taxon>
        <taxon>Arthropoda</taxon>
        <taxon>Hexapoda</taxon>
        <taxon>Insecta</taxon>
        <taxon>Pterygota</taxon>
        <taxon>Neoptera</taxon>
        <taxon>Paraneoptera</taxon>
        <taxon>Hemiptera</taxon>
        <taxon>Heteroptera</taxon>
        <taxon>Panheteroptera</taxon>
        <taxon>Pentatomomorpha</taxon>
        <taxon>Pentatomoidea</taxon>
        <taxon>Pentatomidae</taxon>
        <taxon>Pentatominae</taxon>
        <taxon>Nezara</taxon>
    </lineage>
</organism>
<feature type="compositionally biased region" description="Polar residues" evidence="1">
    <location>
        <begin position="74"/>
        <end position="85"/>
    </location>
</feature>
<evidence type="ECO:0000313" key="2">
    <source>
        <dbReference type="EMBL" id="CAH1407796.1"/>
    </source>
</evidence>
<proteinExistence type="predicted"/>
<evidence type="ECO:0000313" key="3">
    <source>
        <dbReference type="Proteomes" id="UP001152798"/>
    </source>
</evidence>
<feature type="region of interest" description="Disordered" evidence="1">
    <location>
        <begin position="61"/>
        <end position="85"/>
    </location>
</feature>
<sequence>MPEASLSPLNCSYLVITVNNKSDGHSDHPQVLSHRWHLKINLTQVTNVLVAVTMTLNPNGVGVKAESVKPAGEASSSSKLAKSPQ</sequence>
<dbReference type="Proteomes" id="UP001152798">
    <property type="component" value="Chromosome 7"/>
</dbReference>
<dbReference type="EMBL" id="OV725083">
    <property type="protein sequence ID" value="CAH1407796.1"/>
    <property type="molecule type" value="Genomic_DNA"/>
</dbReference>
<evidence type="ECO:0000256" key="1">
    <source>
        <dbReference type="SAM" id="MobiDB-lite"/>
    </source>
</evidence>
<reference evidence="2" key="1">
    <citation type="submission" date="2022-01" db="EMBL/GenBank/DDBJ databases">
        <authorList>
            <person name="King R."/>
        </authorList>
    </citation>
    <scope>NUCLEOTIDE SEQUENCE</scope>
</reference>
<dbReference type="AlphaFoldDB" id="A0A9P0HTM4"/>